<evidence type="ECO:0008006" key="4">
    <source>
        <dbReference type="Google" id="ProtNLM"/>
    </source>
</evidence>
<evidence type="ECO:0000256" key="1">
    <source>
        <dbReference type="SAM" id="SignalP"/>
    </source>
</evidence>
<keyword evidence="3" id="KW-1185">Reference proteome</keyword>
<dbReference type="AlphaFoldDB" id="A0AAD5LIY5"/>
<comment type="caution">
    <text evidence="2">The sequence shown here is derived from an EMBL/GenBank/DDBJ whole genome shotgun (WGS) entry which is preliminary data.</text>
</comment>
<proteinExistence type="predicted"/>
<keyword evidence="1" id="KW-0732">Signal</keyword>
<organism evidence="2 3">
    <name type="scientific">Pythium insidiosum</name>
    <name type="common">Pythiosis disease agent</name>
    <dbReference type="NCBI Taxonomy" id="114742"/>
    <lineage>
        <taxon>Eukaryota</taxon>
        <taxon>Sar</taxon>
        <taxon>Stramenopiles</taxon>
        <taxon>Oomycota</taxon>
        <taxon>Peronosporomycetes</taxon>
        <taxon>Pythiales</taxon>
        <taxon>Pythiaceae</taxon>
        <taxon>Pythium</taxon>
    </lineage>
</organism>
<accession>A0AAD5LIY5</accession>
<evidence type="ECO:0000313" key="2">
    <source>
        <dbReference type="EMBL" id="KAJ0402862.1"/>
    </source>
</evidence>
<feature type="chain" id="PRO_5042250236" description="Elicitin-like protein" evidence="1">
    <location>
        <begin position="23"/>
        <end position="125"/>
    </location>
</feature>
<feature type="signal peptide" evidence="1">
    <location>
        <begin position="1"/>
        <end position="22"/>
    </location>
</feature>
<gene>
    <name evidence="2" type="ORF">P43SY_000476</name>
</gene>
<dbReference type="Proteomes" id="UP001209570">
    <property type="component" value="Unassembled WGS sequence"/>
</dbReference>
<evidence type="ECO:0000313" key="3">
    <source>
        <dbReference type="Proteomes" id="UP001209570"/>
    </source>
</evidence>
<name>A0AAD5LIY5_PYTIN</name>
<protein>
    <recommendedName>
        <fullName evidence="4">Elicitin-like protein</fullName>
    </recommendedName>
</protein>
<reference evidence="2" key="1">
    <citation type="submission" date="2021-12" db="EMBL/GenBank/DDBJ databases">
        <title>Prjna785345.</title>
        <authorList>
            <person name="Rujirawat T."/>
            <person name="Krajaejun T."/>
        </authorList>
    </citation>
    <scope>NUCLEOTIDE SEQUENCE</scope>
    <source>
        <strain evidence="2">Pi057C3</strain>
    </source>
</reference>
<dbReference type="EMBL" id="JAKCXM010000093">
    <property type="protein sequence ID" value="KAJ0402862.1"/>
    <property type="molecule type" value="Genomic_DNA"/>
</dbReference>
<sequence length="125" mass="12864">MKVLYVIGVIVSALALTTPAHAAECTQDQTLELLTVITELSENPECNKITVSDPSVKDLCKFPGCAAAFKAKLDKFPDCTANGENVRLTMASITKCNGSSSSTASMSTLAVAGAVLATALVAVIA</sequence>